<dbReference type="SUPFAM" id="SSF53955">
    <property type="entry name" value="Lysozyme-like"/>
    <property type="match status" value="1"/>
</dbReference>
<name>A0A3R6IBM9_9BACT</name>
<dbReference type="EMBL" id="QRKB01000001">
    <property type="protein sequence ID" value="RHH85352.1"/>
    <property type="molecule type" value="Genomic_DNA"/>
</dbReference>
<gene>
    <name evidence="4" type="ORF">DW192_01070</name>
    <name evidence="3" type="ORF">DW916_07130</name>
</gene>
<evidence type="ECO:0000313" key="4">
    <source>
        <dbReference type="EMBL" id="RHH85352.1"/>
    </source>
</evidence>
<feature type="domain" description="Peptidoglycan binding" evidence="2">
    <location>
        <begin position="103"/>
        <end position="169"/>
    </location>
</feature>
<feature type="domain" description="TtsA-like Glycoside hydrolase family 108" evidence="1">
    <location>
        <begin position="9"/>
        <end position="99"/>
    </location>
</feature>
<dbReference type="InterPro" id="IPR008565">
    <property type="entry name" value="TtsA-like_GH18_dom"/>
</dbReference>
<dbReference type="Pfam" id="PF09374">
    <property type="entry name" value="PG_binding_3"/>
    <property type="match status" value="1"/>
</dbReference>
<sequence>MAKSDILSEFVLSWESSKYTNKKSDRGGATKYGITLATWKKVGYDKNGDGVINAEDVKLLTKADYDRLFKRNYWDVCMADKLNNQSVANLLVDFAYNSGCSKAIQKIQKVVGTKVDGIMGKNTLAAINNFKQGQWVLFDSLKVARITYLNDIVKNDPKQEVNLKGWLRRVGNIKYGKLVCNDGRVINS</sequence>
<reference evidence="5 6" key="1">
    <citation type="submission" date="2018-08" db="EMBL/GenBank/DDBJ databases">
        <title>A genome reference for cultivated species of the human gut microbiota.</title>
        <authorList>
            <person name="Zou Y."/>
            <person name="Xue W."/>
            <person name="Luo G."/>
        </authorList>
    </citation>
    <scope>NUCLEOTIDE SEQUENCE [LARGE SCALE GENOMIC DNA]</scope>
    <source>
        <strain evidence="4 5">AM16-54</strain>
        <strain evidence="3 6">AM42-23AC</strain>
    </source>
</reference>
<evidence type="ECO:0000313" key="6">
    <source>
        <dbReference type="Proteomes" id="UP000284990"/>
    </source>
</evidence>
<dbReference type="Gene3D" id="1.20.141.10">
    <property type="entry name" value="Chitosanase, subunit A, domain 1"/>
    <property type="match status" value="1"/>
</dbReference>
<comment type="caution">
    <text evidence="4">The sequence shown here is derived from an EMBL/GenBank/DDBJ whole genome shotgun (WGS) entry which is preliminary data.</text>
</comment>
<dbReference type="Proteomes" id="UP000284990">
    <property type="component" value="Unassembled WGS sequence"/>
</dbReference>
<evidence type="ECO:0000313" key="5">
    <source>
        <dbReference type="Proteomes" id="UP000284548"/>
    </source>
</evidence>
<organism evidence="4 5">
    <name type="scientific">Segatella copri</name>
    <dbReference type="NCBI Taxonomy" id="165179"/>
    <lineage>
        <taxon>Bacteria</taxon>
        <taxon>Pseudomonadati</taxon>
        <taxon>Bacteroidota</taxon>
        <taxon>Bacteroidia</taxon>
        <taxon>Bacteroidales</taxon>
        <taxon>Prevotellaceae</taxon>
        <taxon>Segatella</taxon>
    </lineage>
</organism>
<dbReference type="Proteomes" id="UP000284548">
    <property type="component" value="Unassembled WGS sequence"/>
</dbReference>
<evidence type="ECO:0000313" key="3">
    <source>
        <dbReference type="EMBL" id="RHA86951.1"/>
    </source>
</evidence>
<dbReference type="InterPro" id="IPR018247">
    <property type="entry name" value="EF_Hand_1_Ca_BS"/>
</dbReference>
<evidence type="ECO:0000259" key="1">
    <source>
        <dbReference type="Pfam" id="PF05838"/>
    </source>
</evidence>
<dbReference type="PROSITE" id="PS00018">
    <property type="entry name" value="EF_HAND_1"/>
    <property type="match status" value="1"/>
</dbReference>
<proteinExistence type="predicted"/>
<evidence type="ECO:0000259" key="2">
    <source>
        <dbReference type="Pfam" id="PF09374"/>
    </source>
</evidence>
<dbReference type="InterPro" id="IPR018537">
    <property type="entry name" value="Peptidoglycan-bd_3"/>
</dbReference>
<dbReference type="RefSeq" id="WP_118190516.1">
    <property type="nucleotide sequence ID" value="NZ_JAQEAK010000021.1"/>
</dbReference>
<accession>A0A3R6IBM9</accession>
<protein>
    <submittedName>
        <fullName evidence="4">Peptidoglycan domain protein</fullName>
    </submittedName>
</protein>
<dbReference type="Pfam" id="PF05838">
    <property type="entry name" value="Glyco_hydro_108"/>
    <property type="match status" value="1"/>
</dbReference>
<dbReference type="AlphaFoldDB" id="A0A3R6IBM9"/>
<dbReference type="EMBL" id="QSFW01000013">
    <property type="protein sequence ID" value="RHA86951.1"/>
    <property type="molecule type" value="Genomic_DNA"/>
</dbReference>
<dbReference type="InterPro" id="IPR023346">
    <property type="entry name" value="Lysozyme-like_dom_sf"/>
</dbReference>